<evidence type="ECO:0000313" key="1">
    <source>
        <dbReference type="EMBL" id="EIP84841.1"/>
    </source>
</evidence>
<name>A0ABN0FY10_9BURK</name>
<reference evidence="2" key="1">
    <citation type="journal article" date="2012" name="J. Bacteriol.">
        <title>Revised Genome Sequence of Burkholderia thailandensis MSMB43 with Improved Annotation.</title>
        <authorList>
            <person name="Zhuo Y."/>
            <person name="Liu L."/>
            <person name="Wang Q."/>
            <person name="Liu X."/>
            <person name="Ren B."/>
            <person name="Liu M."/>
            <person name="Ni P."/>
            <person name="Cheng Y.Q."/>
            <person name="Zhang L."/>
        </authorList>
    </citation>
    <scope>NUCLEOTIDE SEQUENCE [LARGE SCALE GENOMIC DNA]</scope>
    <source>
        <strain evidence="2">MSMB43</strain>
    </source>
</reference>
<evidence type="ECO:0000313" key="2">
    <source>
        <dbReference type="Proteomes" id="UP000004682"/>
    </source>
</evidence>
<dbReference type="Proteomes" id="UP000004682">
    <property type="component" value="Unassembled WGS sequence"/>
</dbReference>
<sequence>MKPFACCPSSPFVWIATWPAGQERVGLRLPEFGIYATNQGNSK</sequence>
<keyword evidence="2" id="KW-1185">Reference proteome</keyword>
<proteinExistence type="predicted"/>
<protein>
    <submittedName>
        <fullName evidence="1">Uncharacterized protein</fullName>
    </submittedName>
</protein>
<accession>A0ABN0FY10</accession>
<organism evidence="1 2">
    <name type="scientific">Burkholderia humptydooensis MSMB43</name>
    <dbReference type="NCBI Taxonomy" id="441157"/>
    <lineage>
        <taxon>Bacteria</taxon>
        <taxon>Pseudomonadati</taxon>
        <taxon>Pseudomonadota</taxon>
        <taxon>Betaproteobacteria</taxon>
        <taxon>Burkholderiales</taxon>
        <taxon>Burkholderiaceae</taxon>
        <taxon>Burkholderia</taxon>
        <taxon>pseudomallei group</taxon>
    </lineage>
</organism>
<dbReference type="EMBL" id="JH692070">
    <property type="protein sequence ID" value="EIP84841.1"/>
    <property type="molecule type" value="Genomic_DNA"/>
</dbReference>
<gene>
    <name evidence="1" type="ORF">A33K_18435</name>
</gene>